<dbReference type="InterPro" id="IPR020084">
    <property type="entry name" value="NUDIX_hydrolase_CS"/>
</dbReference>
<keyword evidence="12" id="KW-1185">Reference proteome</keyword>
<dbReference type="PROSITE" id="PS51462">
    <property type="entry name" value="NUDIX"/>
    <property type="match status" value="1"/>
</dbReference>
<evidence type="ECO:0000256" key="2">
    <source>
        <dbReference type="ARBA" id="ARBA00009070"/>
    </source>
</evidence>
<evidence type="ECO:0000256" key="6">
    <source>
        <dbReference type="ARBA" id="ARBA00023128"/>
    </source>
</evidence>
<organism evidence="11 12">
    <name type="scientific">Cerrena zonata</name>
    <dbReference type="NCBI Taxonomy" id="2478898"/>
    <lineage>
        <taxon>Eukaryota</taxon>
        <taxon>Fungi</taxon>
        <taxon>Dikarya</taxon>
        <taxon>Basidiomycota</taxon>
        <taxon>Agaricomycotina</taxon>
        <taxon>Agaricomycetes</taxon>
        <taxon>Polyporales</taxon>
        <taxon>Cerrenaceae</taxon>
        <taxon>Cerrena</taxon>
    </lineage>
</organism>
<evidence type="ECO:0000313" key="11">
    <source>
        <dbReference type="EMBL" id="KAK7676946.1"/>
    </source>
</evidence>
<dbReference type="PANTHER" id="PTHR13124:SF12">
    <property type="entry name" value="LARGE RIBOSOMAL SUBUNIT PROTEIN ML46"/>
    <property type="match status" value="1"/>
</dbReference>
<keyword evidence="7" id="KW-0687">Ribonucleoprotein</keyword>
<dbReference type="GO" id="GO:0016787">
    <property type="term" value="F:hydrolase activity"/>
    <property type="evidence" value="ECO:0007669"/>
    <property type="project" value="UniProtKB-KW"/>
</dbReference>
<gene>
    <name evidence="11" type="ORF">QCA50_020064</name>
</gene>
<dbReference type="EMBL" id="JASBNA010000099">
    <property type="protein sequence ID" value="KAK7676946.1"/>
    <property type="molecule type" value="Genomic_DNA"/>
</dbReference>
<keyword evidence="3" id="KW-0378">Hydrolase</keyword>
<feature type="region of interest" description="Disordered" evidence="9">
    <location>
        <begin position="20"/>
        <end position="48"/>
    </location>
</feature>
<name>A0AAW0F9Q9_9APHY</name>
<dbReference type="InterPro" id="IPR015797">
    <property type="entry name" value="NUDIX_hydrolase-like_dom_sf"/>
</dbReference>
<dbReference type="CDD" id="cd04661">
    <property type="entry name" value="NUDIX_MRP_L46"/>
    <property type="match status" value="1"/>
</dbReference>
<dbReference type="InterPro" id="IPR000086">
    <property type="entry name" value="NUDIX_hydrolase_dom"/>
</dbReference>
<comment type="similarity">
    <text evidence="2">Belongs to the mitochondrion-specific ribosomal protein mL46 family.</text>
</comment>
<feature type="domain" description="Nudix hydrolase" evidence="10">
    <location>
        <begin position="157"/>
        <end position="289"/>
    </location>
</feature>
<evidence type="ECO:0000256" key="4">
    <source>
        <dbReference type="ARBA" id="ARBA00022946"/>
    </source>
</evidence>
<evidence type="ECO:0000256" key="7">
    <source>
        <dbReference type="ARBA" id="ARBA00023274"/>
    </source>
</evidence>
<dbReference type="GO" id="GO:0005762">
    <property type="term" value="C:mitochondrial large ribosomal subunit"/>
    <property type="evidence" value="ECO:0007669"/>
    <property type="project" value="TreeGrafter"/>
</dbReference>
<dbReference type="Gene3D" id="3.90.79.10">
    <property type="entry name" value="Nucleoside Triphosphate Pyrophosphohydrolase"/>
    <property type="match status" value="1"/>
</dbReference>
<evidence type="ECO:0000256" key="3">
    <source>
        <dbReference type="ARBA" id="ARBA00022801"/>
    </source>
</evidence>
<dbReference type="InterPro" id="IPR033650">
    <property type="entry name" value="Ribosomal_mL46_NUDIX"/>
</dbReference>
<dbReference type="PROSITE" id="PS00893">
    <property type="entry name" value="NUDIX_BOX"/>
    <property type="match status" value="1"/>
</dbReference>
<keyword evidence="5" id="KW-0689">Ribosomal protein</keyword>
<protein>
    <recommendedName>
        <fullName evidence="8">Large ribosomal subunit protein mL46</fullName>
    </recommendedName>
</protein>
<evidence type="ECO:0000256" key="5">
    <source>
        <dbReference type="ARBA" id="ARBA00022980"/>
    </source>
</evidence>
<dbReference type="Pfam" id="PF11788">
    <property type="entry name" value="MRP-L46"/>
    <property type="match status" value="1"/>
</dbReference>
<comment type="caution">
    <text evidence="11">The sequence shown here is derived from an EMBL/GenBank/DDBJ whole genome shotgun (WGS) entry which is preliminary data.</text>
</comment>
<evidence type="ECO:0000256" key="1">
    <source>
        <dbReference type="ARBA" id="ARBA00004173"/>
    </source>
</evidence>
<dbReference type="GO" id="GO:0003735">
    <property type="term" value="F:structural constituent of ribosome"/>
    <property type="evidence" value="ECO:0007669"/>
    <property type="project" value="InterPro"/>
</dbReference>
<dbReference type="Proteomes" id="UP001385951">
    <property type="component" value="Unassembled WGS sequence"/>
</dbReference>
<dbReference type="AlphaFoldDB" id="A0AAW0F9Q9"/>
<sequence>MFSRASPKVQRLHASVRCLATEASTSASQSPSTPPLPQRRPSPGSSTSNINAAIILNRAPIITRSPTPFERTYHAYQARIRRALHNPFPYDFYFKPGSLLEGKFRDAEREREREAFGRMSSSSGEDDVEDTSADTPSKDSELLDGQQEIKSMPRIHESDKTGNVQELNRQGERNLYLLVHGKDSTGKQVWRFPQGGLKEDEALHQAALRELHAECGKKMDTWIVSKNPVGVYQPSPQDQTHYFFYKAHILSGQVQPDGKNVTDFAWLTKQEIESRVEKPYWLGVKDMLADF</sequence>
<comment type="subcellular location">
    <subcellularLocation>
        <location evidence="1">Mitochondrion</location>
    </subcellularLocation>
</comment>
<proteinExistence type="inferred from homology"/>
<evidence type="ECO:0000256" key="8">
    <source>
        <dbReference type="ARBA" id="ARBA00035190"/>
    </source>
</evidence>
<reference evidence="11 12" key="1">
    <citation type="submission" date="2022-09" db="EMBL/GenBank/DDBJ databases">
        <authorList>
            <person name="Palmer J.M."/>
        </authorList>
    </citation>
    <scope>NUCLEOTIDE SEQUENCE [LARGE SCALE GENOMIC DNA]</scope>
    <source>
        <strain evidence="11 12">DSM 7382</strain>
    </source>
</reference>
<dbReference type="InterPro" id="IPR021757">
    <property type="entry name" value="Ribosomal_mL46_N"/>
</dbReference>
<dbReference type="InterPro" id="IPR040008">
    <property type="entry name" value="Ribosomal_mL46"/>
</dbReference>
<dbReference type="Pfam" id="PF00293">
    <property type="entry name" value="NUDIX"/>
    <property type="match status" value="1"/>
</dbReference>
<accession>A0AAW0F9Q9</accession>
<keyword evidence="4" id="KW-0809">Transit peptide</keyword>
<evidence type="ECO:0000259" key="10">
    <source>
        <dbReference type="PROSITE" id="PS51462"/>
    </source>
</evidence>
<dbReference type="PANTHER" id="PTHR13124">
    <property type="entry name" value="39S RIBOSOMAL PROTEIN L46, MITOCHONDRIAL PRECURSOR-RELATED"/>
    <property type="match status" value="1"/>
</dbReference>
<evidence type="ECO:0000256" key="9">
    <source>
        <dbReference type="SAM" id="MobiDB-lite"/>
    </source>
</evidence>
<dbReference type="SUPFAM" id="SSF55811">
    <property type="entry name" value="Nudix"/>
    <property type="match status" value="1"/>
</dbReference>
<evidence type="ECO:0000313" key="12">
    <source>
        <dbReference type="Proteomes" id="UP001385951"/>
    </source>
</evidence>
<keyword evidence="6" id="KW-0496">Mitochondrion</keyword>
<feature type="region of interest" description="Disordered" evidence="9">
    <location>
        <begin position="110"/>
        <end position="144"/>
    </location>
</feature>